<dbReference type="GO" id="GO:0106166">
    <property type="term" value="F:spindle pole body-nuclear membrane anchor activity"/>
    <property type="evidence" value="ECO:0007669"/>
    <property type="project" value="TreeGrafter"/>
</dbReference>
<keyword evidence="7" id="KW-0653">Protein transport</keyword>
<dbReference type="PROSITE" id="PS51257">
    <property type="entry name" value="PROKAR_LIPOPROTEIN"/>
    <property type="match status" value="1"/>
</dbReference>
<keyword evidence="8 13" id="KW-1133">Transmembrane helix</keyword>
<feature type="transmembrane region" description="Helical" evidence="13">
    <location>
        <begin position="96"/>
        <end position="118"/>
    </location>
</feature>
<evidence type="ECO:0000256" key="7">
    <source>
        <dbReference type="ARBA" id="ARBA00022927"/>
    </source>
</evidence>
<evidence type="ECO:0000256" key="11">
    <source>
        <dbReference type="ARBA" id="ARBA00023136"/>
    </source>
</evidence>
<dbReference type="AlphaFoldDB" id="A0A9P4Q112"/>
<evidence type="ECO:0000256" key="2">
    <source>
        <dbReference type="ARBA" id="ARBA00004567"/>
    </source>
</evidence>
<evidence type="ECO:0000256" key="12">
    <source>
        <dbReference type="ARBA" id="ARBA00023242"/>
    </source>
</evidence>
<dbReference type="GO" id="GO:0031965">
    <property type="term" value="C:nuclear membrane"/>
    <property type="evidence" value="ECO:0007669"/>
    <property type="project" value="UniProtKB-SubCell"/>
</dbReference>
<dbReference type="InterPro" id="IPR019049">
    <property type="entry name" value="Nucleoporin_prot_Ndc1/Nup"/>
</dbReference>
<evidence type="ECO:0000256" key="9">
    <source>
        <dbReference type="ARBA" id="ARBA00023010"/>
    </source>
</evidence>
<organism evidence="14 15">
    <name type="scientific">Polychaeton citri CBS 116435</name>
    <dbReference type="NCBI Taxonomy" id="1314669"/>
    <lineage>
        <taxon>Eukaryota</taxon>
        <taxon>Fungi</taxon>
        <taxon>Dikarya</taxon>
        <taxon>Ascomycota</taxon>
        <taxon>Pezizomycotina</taxon>
        <taxon>Dothideomycetes</taxon>
        <taxon>Dothideomycetidae</taxon>
        <taxon>Capnodiales</taxon>
        <taxon>Capnodiaceae</taxon>
        <taxon>Polychaeton</taxon>
    </lineage>
</organism>
<keyword evidence="12" id="KW-0539">Nucleus</keyword>
<evidence type="ECO:0000256" key="5">
    <source>
        <dbReference type="ARBA" id="ARBA00022692"/>
    </source>
</evidence>
<evidence type="ECO:0008006" key="16">
    <source>
        <dbReference type="Google" id="ProtNLM"/>
    </source>
</evidence>
<accession>A0A9P4Q112</accession>
<evidence type="ECO:0000313" key="14">
    <source>
        <dbReference type="EMBL" id="KAF2718608.1"/>
    </source>
</evidence>
<dbReference type="GO" id="GO:0005816">
    <property type="term" value="C:spindle pole body"/>
    <property type="evidence" value="ECO:0007669"/>
    <property type="project" value="TreeGrafter"/>
</dbReference>
<keyword evidence="10" id="KW-0906">Nuclear pore complex</keyword>
<keyword evidence="9" id="KW-0811">Translocation</keyword>
<dbReference type="EMBL" id="MU003822">
    <property type="protein sequence ID" value="KAF2718608.1"/>
    <property type="molecule type" value="Genomic_DNA"/>
</dbReference>
<evidence type="ECO:0000256" key="4">
    <source>
        <dbReference type="ARBA" id="ARBA00022448"/>
    </source>
</evidence>
<evidence type="ECO:0000256" key="8">
    <source>
        <dbReference type="ARBA" id="ARBA00022989"/>
    </source>
</evidence>
<gene>
    <name evidence="14" type="ORF">K431DRAFT_287491</name>
</gene>
<keyword evidence="6" id="KW-0509">mRNA transport</keyword>
<comment type="subcellular location">
    <subcellularLocation>
        <location evidence="1">Nucleus membrane</location>
        <topology evidence="1">Multi-pass membrane protein</topology>
    </subcellularLocation>
    <subcellularLocation>
        <location evidence="2">Nucleus</location>
        <location evidence="2">Nuclear pore complex</location>
    </subcellularLocation>
</comment>
<comment type="caution">
    <text evidence="14">The sequence shown here is derived from an EMBL/GenBank/DDBJ whole genome shotgun (WGS) entry which is preliminary data.</text>
</comment>
<evidence type="ECO:0000256" key="6">
    <source>
        <dbReference type="ARBA" id="ARBA00022816"/>
    </source>
</evidence>
<dbReference type="GO" id="GO:0051028">
    <property type="term" value="P:mRNA transport"/>
    <property type="evidence" value="ECO:0007669"/>
    <property type="project" value="UniProtKB-KW"/>
</dbReference>
<evidence type="ECO:0000256" key="1">
    <source>
        <dbReference type="ARBA" id="ARBA00004232"/>
    </source>
</evidence>
<comment type="similarity">
    <text evidence="3">Belongs to the NDC1 family.</text>
</comment>
<dbReference type="PANTHER" id="PTHR13269:SF6">
    <property type="entry name" value="NUCLEOPORIN NDC1"/>
    <property type="match status" value="1"/>
</dbReference>
<feature type="transmembrane region" description="Helical" evidence="13">
    <location>
        <begin position="20"/>
        <end position="38"/>
    </location>
</feature>
<keyword evidence="15" id="KW-1185">Reference proteome</keyword>
<evidence type="ECO:0000313" key="15">
    <source>
        <dbReference type="Proteomes" id="UP000799441"/>
    </source>
</evidence>
<keyword evidence="11 13" id="KW-0472">Membrane</keyword>
<dbReference type="GO" id="GO:0006999">
    <property type="term" value="P:nuclear pore organization"/>
    <property type="evidence" value="ECO:0007669"/>
    <property type="project" value="TreeGrafter"/>
</dbReference>
<reference evidence="14" key="1">
    <citation type="journal article" date="2020" name="Stud. Mycol.">
        <title>101 Dothideomycetes genomes: a test case for predicting lifestyles and emergence of pathogens.</title>
        <authorList>
            <person name="Haridas S."/>
            <person name="Albert R."/>
            <person name="Binder M."/>
            <person name="Bloem J."/>
            <person name="Labutti K."/>
            <person name="Salamov A."/>
            <person name="Andreopoulos B."/>
            <person name="Baker S."/>
            <person name="Barry K."/>
            <person name="Bills G."/>
            <person name="Bluhm B."/>
            <person name="Cannon C."/>
            <person name="Castanera R."/>
            <person name="Culley D."/>
            <person name="Daum C."/>
            <person name="Ezra D."/>
            <person name="Gonzalez J."/>
            <person name="Henrissat B."/>
            <person name="Kuo A."/>
            <person name="Liang C."/>
            <person name="Lipzen A."/>
            <person name="Lutzoni F."/>
            <person name="Magnuson J."/>
            <person name="Mondo S."/>
            <person name="Nolan M."/>
            <person name="Ohm R."/>
            <person name="Pangilinan J."/>
            <person name="Park H.-J."/>
            <person name="Ramirez L."/>
            <person name="Alfaro M."/>
            <person name="Sun H."/>
            <person name="Tritt A."/>
            <person name="Yoshinaga Y."/>
            <person name="Zwiers L.-H."/>
            <person name="Turgeon B."/>
            <person name="Goodwin S."/>
            <person name="Spatafora J."/>
            <person name="Crous P."/>
            <person name="Grigoriev I."/>
        </authorList>
    </citation>
    <scope>NUCLEOTIDE SEQUENCE</scope>
    <source>
        <strain evidence="14">CBS 116435</strain>
    </source>
</reference>
<evidence type="ECO:0000256" key="10">
    <source>
        <dbReference type="ARBA" id="ARBA00023132"/>
    </source>
</evidence>
<dbReference type="Proteomes" id="UP000799441">
    <property type="component" value="Unassembled WGS sequence"/>
</dbReference>
<proteinExistence type="inferred from homology"/>
<dbReference type="GO" id="GO:0015031">
    <property type="term" value="P:protein transport"/>
    <property type="evidence" value="ECO:0007669"/>
    <property type="project" value="UniProtKB-KW"/>
</dbReference>
<sequence>MAARLRPYKDFLTPALHRRFTNAALVALLACWLESAWISDSSWLWRWSPLGFTGIRTLLLFVPCLAVFIIRVANLHTGKQTATSPFETFYKSIRSFSFWHTLGWYAFSAWLFGEIYIWTRAEHASLGWVDYGRVDERPRLNENPIQLRCFLLVLAVCQTAKHFARALDQVEEPQKRRADTQSRVPQYLQRILDCKATMLASVVNLTVLSTLFGFVSYYAAMRSTAWSWAYPIGRTLFHELPKHSRPSGIIHVAKQMRALLSAELQLALLWEISNTAFSFSVSEAPLKRGQPLTSEIKDAQGNMISRSQDPNASLISGLNSKKELVKAFAFWELWEICSNYEARRKTIFTEGDRKEDSTWSKVCQSCLSEVEAIKDRIKKSQQLGVQANTNTPEQQRDLIVQQQEAPIGLPKIANQGIQSGDVWQKQQNGGLVHNAGTIAKKFGQSPGAENPFTPRARKMLEYGTDRFLSPEHRAQFSRQKLHRDADGLMLQFIRSPVGIPFREPFARKACAVVFGMPYSCKLNIIHAVRSLTRLAIFSLQEDRYGRAAPDVAVMIRSYTSAIQEVQRFITTLPPSWSDVDFVEGKDREVEEVREVVDVLKECLGEALARFAEYASSIRLSTRELREAKEAAGKGRDMVQV</sequence>
<evidence type="ECO:0000256" key="13">
    <source>
        <dbReference type="SAM" id="Phobius"/>
    </source>
</evidence>
<evidence type="ECO:0000256" key="3">
    <source>
        <dbReference type="ARBA" id="ARBA00005760"/>
    </source>
</evidence>
<dbReference type="GO" id="GO:0070762">
    <property type="term" value="C:nuclear pore transmembrane ring"/>
    <property type="evidence" value="ECO:0007669"/>
    <property type="project" value="TreeGrafter"/>
</dbReference>
<keyword evidence="4" id="KW-0813">Transport</keyword>
<protein>
    <recommendedName>
        <fullName evidence="16">Nuclear envelope protein</fullName>
    </recommendedName>
</protein>
<feature type="transmembrane region" description="Helical" evidence="13">
    <location>
        <begin position="58"/>
        <end position="75"/>
    </location>
</feature>
<dbReference type="GO" id="GO:0070631">
    <property type="term" value="P:spindle pole body localization"/>
    <property type="evidence" value="ECO:0007669"/>
    <property type="project" value="TreeGrafter"/>
</dbReference>
<dbReference type="OrthoDB" id="67850at2759"/>
<name>A0A9P4Q112_9PEZI</name>
<dbReference type="PANTHER" id="PTHR13269">
    <property type="entry name" value="NUCLEOPORIN NDC1"/>
    <property type="match status" value="1"/>
</dbReference>
<dbReference type="Pfam" id="PF09531">
    <property type="entry name" value="Ndc1_Nup"/>
    <property type="match status" value="1"/>
</dbReference>
<keyword evidence="5 13" id="KW-0812">Transmembrane</keyword>